<dbReference type="Gene3D" id="3.30.420.10">
    <property type="entry name" value="Ribonuclease H-like superfamily/Ribonuclease H"/>
    <property type="match status" value="2"/>
</dbReference>
<reference evidence="10" key="1">
    <citation type="journal article" date="2022" name="Int. J. Mol. Sci.">
        <title>Draft Genome of Tanacetum Coccineum: Genomic Comparison of Closely Related Tanacetum-Family Plants.</title>
        <authorList>
            <person name="Yamashiro T."/>
            <person name="Shiraishi A."/>
            <person name="Nakayama K."/>
            <person name="Satake H."/>
        </authorList>
    </citation>
    <scope>NUCLEOTIDE SEQUENCE</scope>
</reference>
<keyword evidence="2" id="KW-0548">Nucleotidyltransferase</keyword>
<keyword evidence="6 10" id="KW-0695">RNA-directed DNA polymerase</keyword>
<dbReference type="Pfam" id="PF24626">
    <property type="entry name" value="SH3_Tf2-1"/>
    <property type="match status" value="1"/>
</dbReference>
<protein>
    <submittedName>
        <fullName evidence="10">RNA-directed DNA polymerase</fullName>
    </submittedName>
</protein>
<dbReference type="GO" id="GO:0003964">
    <property type="term" value="F:RNA-directed DNA polymerase activity"/>
    <property type="evidence" value="ECO:0007669"/>
    <property type="project" value="UniProtKB-KW"/>
</dbReference>
<dbReference type="Gene3D" id="3.30.70.270">
    <property type="match status" value="1"/>
</dbReference>
<dbReference type="InterPro" id="IPR056924">
    <property type="entry name" value="SH3_Tf2-1"/>
</dbReference>
<dbReference type="InterPro" id="IPR012337">
    <property type="entry name" value="RNaseH-like_sf"/>
</dbReference>
<dbReference type="Proteomes" id="UP001151760">
    <property type="component" value="Unassembled WGS sequence"/>
</dbReference>
<evidence type="ECO:0000256" key="5">
    <source>
        <dbReference type="ARBA" id="ARBA00022801"/>
    </source>
</evidence>
<organism evidence="10 11">
    <name type="scientific">Tanacetum coccineum</name>
    <dbReference type="NCBI Taxonomy" id="301880"/>
    <lineage>
        <taxon>Eukaryota</taxon>
        <taxon>Viridiplantae</taxon>
        <taxon>Streptophyta</taxon>
        <taxon>Embryophyta</taxon>
        <taxon>Tracheophyta</taxon>
        <taxon>Spermatophyta</taxon>
        <taxon>Magnoliopsida</taxon>
        <taxon>eudicotyledons</taxon>
        <taxon>Gunneridae</taxon>
        <taxon>Pentapetalae</taxon>
        <taxon>asterids</taxon>
        <taxon>campanulids</taxon>
        <taxon>Asterales</taxon>
        <taxon>Asteraceae</taxon>
        <taxon>Asteroideae</taxon>
        <taxon>Anthemideae</taxon>
        <taxon>Anthemidinae</taxon>
        <taxon>Tanacetum</taxon>
    </lineage>
</organism>
<dbReference type="PROSITE" id="PS50878">
    <property type="entry name" value="RT_POL"/>
    <property type="match status" value="1"/>
</dbReference>
<keyword evidence="5" id="KW-0378">Hydrolase</keyword>
<dbReference type="CDD" id="cd01647">
    <property type="entry name" value="RT_LTR"/>
    <property type="match status" value="1"/>
</dbReference>
<comment type="caution">
    <text evidence="10">The sequence shown here is derived from an EMBL/GenBank/DDBJ whole genome shotgun (WGS) entry which is preliminary data.</text>
</comment>
<feature type="domain" description="Reverse transcriptase" evidence="8">
    <location>
        <begin position="270"/>
        <end position="459"/>
    </location>
</feature>
<dbReference type="EMBL" id="BQNB010011964">
    <property type="protein sequence ID" value="GJS97464.1"/>
    <property type="molecule type" value="Genomic_DNA"/>
</dbReference>
<evidence type="ECO:0000256" key="7">
    <source>
        <dbReference type="SAM" id="MobiDB-lite"/>
    </source>
</evidence>
<dbReference type="PANTHER" id="PTHR35046">
    <property type="entry name" value="ZINC KNUCKLE (CCHC-TYPE) FAMILY PROTEIN"/>
    <property type="match status" value="1"/>
</dbReference>
<gene>
    <name evidence="10" type="ORF">Tco_0804432</name>
</gene>
<dbReference type="InterPro" id="IPR043502">
    <property type="entry name" value="DNA/RNA_pol_sf"/>
</dbReference>
<evidence type="ECO:0000256" key="3">
    <source>
        <dbReference type="ARBA" id="ARBA00022722"/>
    </source>
</evidence>
<keyword evidence="4" id="KW-0255">Endonuclease</keyword>
<accession>A0ABQ5A4B3</accession>
<dbReference type="Gene3D" id="3.10.10.10">
    <property type="entry name" value="HIV Type 1 Reverse Transcriptase, subunit A, domain 1"/>
    <property type="match status" value="2"/>
</dbReference>
<dbReference type="InterPro" id="IPR041373">
    <property type="entry name" value="RT_RNaseH"/>
</dbReference>
<evidence type="ECO:0000256" key="6">
    <source>
        <dbReference type="ARBA" id="ARBA00022918"/>
    </source>
</evidence>
<feature type="domain" description="Integrase catalytic" evidence="9">
    <location>
        <begin position="702"/>
        <end position="781"/>
    </location>
</feature>
<evidence type="ECO:0000313" key="11">
    <source>
        <dbReference type="Proteomes" id="UP001151760"/>
    </source>
</evidence>
<reference evidence="10" key="2">
    <citation type="submission" date="2022-01" db="EMBL/GenBank/DDBJ databases">
        <authorList>
            <person name="Yamashiro T."/>
            <person name="Shiraishi A."/>
            <person name="Satake H."/>
            <person name="Nakayama K."/>
        </authorList>
    </citation>
    <scope>NUCLEOTIDE SEQUENCE</scope>
</reference>
<evidence type="ECO:0000313" key="10">
    <source>
        <dbReference type="EMBL" id="GJS97464.1"/>
    </source>
</evidence>
<keyword evidence="11" id="KW-1185">Reference proteome</keyword>
<keyword evidence="1" id="KW-0808">Transferase</keyword>
<dbReference type="PROSITE" id="PS50994">
    <property type="entry name" value="INTEGRASE"/>
    <property type="match status" value="1"/>
</dbReference>
<dbReference type="Pfam" id="PF17917">
    <property type="entry name" value="RT_RNaseH"/>
    <property type="match status" value="1"/>
</dbReference>
<evidence type="ECO:0000256" key="4">
    <source>
        <dbReference type="ARBA" id="ARBA00022759"/>
    </source>
</evidence>
<dbReference type="Pfam" id="PF00078">
    <property type="entry name" value="RVT_1"/>
    <property type="match status" value="1"/>
</dbReference>
<evidence type="ECO:0000256" key="2">
    <source>
        <dbReference type="ARBA" id="ARBA00022695"/>
    </source>
</evidence>
<dbReference type="InterPro" id="IPR001584">
    <property type="entry name" value="Integrase_cat-core"/>
</dbReference>
<dbReference type="InterPro" id="IPR043128">
    <property type="entry name" value="Rev_trsase/Diguanyl_cyclase"/>
</dbReference>
<feature type="region of interest" description="Disordered" evidence="7">
    <location>
        <begin position="49"/>
        <end position="74"/>
    </location>
</feature>
<evidence type="ECO:0000259" key="9">
    <source>
        <dbReference type="PROSITE" id="PS50994"/>
    </source>
</evidence>
<proteinExistence type="predicted"/>
<sequence>MTMEEVINEFDKLRMRCDVVEEEEHVVAWFLGVLKPEITNIAKSKGNTSCFTPPTRTAPPTAPKATTPTTSVADPIYHTDAAPELDKPGDELVYPDRGEALIIQRVLNVAVSKSVDDNSWLRNNIFRTKCTSKGKVCDMNIDGGSCENVVSTYMVKKLGMKTEDHPEPYQLTWLKKGNTIKVNKRCLVQFSVGKNYKDETQAEGSNLFMKKTDFEGFVKTNPYVFTLVVVEENDIISEAPLKVQPLLKEFADVIPGDIPPGLPAMRDIQHCIDFIPGSTIPNRLAYRMNPKEFAKIQRQVTELLEKGLIRDSMSPCAITIKYRFPIPQLDDLLDQLHGSTIFSKIDLRSGYHQVRMRPGDEWKIAFKTRDGLYEWMVMPFGLSNAPSTFMCLMNQDFKPFIGRFVVVYFDDILIYSSSLEQHLSYLRQIFSVLWAQKLYANDKKCHFLVTEVTFLGYIITSSGIKIDPAKVEAIISWPTPSTIHDIHSFHGEAAKDFDILKAKVTEASVLALPNFDKVFQVECDASGVGISGVLSQNQRPVAFFSEKINDTRRKYFTYDKEFYAIVHSLDTWRHYLLSNEFVLFSDHEALKFINGQHKLKSRHAKWVKFIQAFSFFIRHKVGSNNQVADALSRRHSLITTIQIRVQGFDSFRGLYCDVPDFREIWSKCDNAIVLEGHAGGFASHIGRNKTLALLRLYTPLSVPVAPWEDVSLDFVLGLPRTQRAKDSVMVVVDRFSKMAHFVPCSKMFDASQVAKFYFAEIVKLHGVSKTLTSDRDVKFASHFCRTFLGNLLRNLIGDNAKQWDLILPQAEFAYNRSVNRTTGKNPLEVVYGWNPISPLDLVPIQKVGRFSEEWADQSEQIKELYRSEGDLVWIHLCKERFPAGRFGKLKPRGDGPFRVLKKINDNAYKIELRGHYIDSTTFNVADLSPYKGDSDDEPDSGLRLF</sequence>
<evidence type="ECO:0000259" key="8">
    <source>
        <dbReference type="PROSITE" id="PS50878"/>
    </source>
</evidence>
<dbReference type="PANTHER" id="PTHR35046:SF23">
    <property type="entry name" value="NUCLEOTIDYLTRANSFERASE, RIBONUCLEASE H"/>
    <property type="match status" value="1"/>
</dbReference>
<dbReference type="SUPFAM" id="SSF53098">
    <property type="entry name" value="Ribonuclease H-like"/>
    <property type="match status" value="1"/>
</dbReference>
<keyword evidence="3" id="KW-0540">Nuclease</keyword>
<dbReference type="SUPFAM" id="SSF56672">
    <property type="entry name" value="DNA/RNA polymerases"/>
    <property type="match status" value="1"/>
</dbReference>
<dbReference type="InterPro" id="IPR000477">
    <property type="entry name" value="RT_dom"/>
</dbReference>
<dbReference type="InterPro" id="IPR036397">
    <property type="entry name" value="RNaseH_sf"/>
</dbReference>
<dbReference type="CDD" id="cd09274">
    <property type="entry name" value="RNase_HI_RT_Ty3"/>
    <property type="match status" value="1"/>
</dbReference>
<name>A0ABQ5A4B3_9ASTR</name>
<evidence type="ECO:0000256" key="1">
    <source>
        <dbReference type="ARBA" id="ARBA00022679"/>
    </source>
</evidence>